<sequence length="388" mass="43792">MKWRVVLLSLLFTLLIIQFGMCQKDEPEVKSKDEKRRNVKPKPVKAPRKPLSAKTKRKSTPENPKEEQTSLTQVLQKGKFRKVGETLTVGAAETLEIRCKGNPVQWTVPEYLLEDHEGRLRMVQHERYGTLIVANSTAADTGEYTCFPVYCEEKDCRKIYDKAVKVYIFFSDPQELFVPSSDYYEVLQLRTNWPAILPCRVTSPLATVTLHREFPPAEVKVDGREISFNAQKGFTIHRPQQQHSGSLYCVASLGNLRQSSTKYMLIYVNYPAAPPSPALQASSESVAVGQNLQVSCTVIGEQDVLVEFTWEYPGQKIGRPLYTQDSVQIVQLDGQNRQRTQSVLLVDEVREVDQGIYTCTAQNLQGSRTASTSVKVQNTQTSNRPAEA</sequence>
<organism evidence="1 2">
    <name type="scientific">Danio rerio</name>
    <name type="common">Zebrafish</name>
    <name type="synonym">Brachydanio rerio</name>
    <dbReference type="NCBI Taxonomy" id="7955"/>
    <lineage>
        <taxon>Eukaryota</taxon>
        <taxon>Metazoa</taxon>
        <taxon>Chordata</taxon>
        <taxon>Craniata</taxon>
        <taxon>Vertebrata</taxon>
        <taxon>Euteleostomi</taxon>
        <taxon>Actinopterygii</taxon>
        <taxon>Neopterygii</taxon>
        <taxon>Teleostei</taxon>
        <taxon>Ostariophysi</taxon>
        <taxon>Cypriniformes</taxon>
        <taxon>Danionidae</taxon>
        <taxon>Danioninae</taxon>
        <taxon>Danio</taxon>
    </lineage>
</organism>
<reference evidence="2" key="1">
    <citation type="submission" date="2025-08" db="UniProtKB">
        <authorList>
            <consortium name="RefSeq"/>
        </authorList>
    </citation>
    <scope>IDENTIFICATION</scope>
    <source>
        <strain evidence="2">Tuebingen</strain>
        <tissue evidence="2">Fibroblasts and whole tissue</tissue>
    </source>
</reference>
<dbReference type="RefSeq" id="XP_073778417.1">
    <property type="nucleotide sequence ID" value="XM_073922316.1"/>
</dbReference>
<gene>
    <name evidence="2" type="primary">LOC141377606</name>
</gene>
<name>A0AC58H8U6_DANRE</name>
<evidence type="ECO:0000313" key="2">
    <source>
        <dbReference type="RefSeq" id="XP_073778417.1"/>
    </source>
</evidence>
<proteinExistence type="predicted"/>
<protein>
    <submittedName>
        <fullName evidence="2">Platelet-derived growth factor receptor-like protein</fullName>
    </submittedName>
</protein>
<evidence type="ECO:0000313" key="1">
    <source>
        <dbReference type="Proteomes" id="UP000000437"/>
    </source>
</evidence>
<dbReference type="Proteomes" id="UP000000437">
    <property type="component" value="Chromosome 14"/>
</dbReference>
<accession>A0AC58H8U6</accession>
<keyword evidence="1" id="KW-1185">Reference proteome</keyword>